<dbReference type="EC" id="2.7.11.1" evidence="1"/>
<name>G0R5A8_ICHMU</name>
<dbReference type="PANTHER" id="PTHR44329:SF288">
    <property type="entry name" value="MITOGEN-ACTIVATED PROTEIN KINASE KINASE KINASE 20"/>
    <property type="match status" value="1"/>
</dbReference>
<dbReference type="InterPro" id="IPR051681">
    <property type="entry name" value="Ser/Thr_Kinases-Pseudokinases"/>
</dbReference>
<evidence type="ECO:0000256" key="4">
    <source>
        <dbReference type="ARBA" id="ARBA00022741"/>
    </source>
</evidence>
<dbReference type="Gene3D" id="2.130.10.30">
    <property type="entry name" value="Regulator of chromosome condensation 1/beta-lactamase-inhibitor protein II"/>
    <property type="match status" value="2"/>
</dbReference>
<keyword evidence="14" id="KW-1185">Reference proteome</keyword>
<dbReference type="InterPro" id="IPR009091">
    <property type="entry name" value="RCC1/BLIP-II"/>
</dbReference>
<dbReference type="STRING" id="857967.G0R5A8"/>
<dbReference type="CDD" id="cd13999">
    <property type="entry name" value="STKc_MAP3K-like"/>
    <property type="match status" value="1"/>
</dbReference>
<comment type="catalytic activity">
    <reaction evidence="7">
        <text>L-threonyl-[protein] + ATP = O-phospho-L-threonyl-[protein] + ADP + H(+)</text>
        <dbReference type="Rhea" id="RHEA:46608"/>
        <dbReference type="Rhea" id="RHEA-COMP:11060"/>
        <dbReference type="Rhea" id="RHEA-COMP:11605"/>
        <dbReference type="ChEBI" id="CHEBI:15378"/>
        <dbReference type="ChEBI" id="CHEBI:30013"/>
        <dbReference type="ChEBI" id="CHEBI:30616"/>
        <dbReference type="ChEBI" id="CHEBI:61977"/>
        <dbReference type="ChEBI" id="CHEBI:456216"/>
        <dbReference type="EC" id="2.7.11.1"/>
    </reaction>
</comment>
<gene>
    <name evidence="13" type="ORF">IMG5_197380</name>
</gene>
<keyword evidence="2" id="KW-0723">Serine/threonine-protein kinase</keyword>
<dbReference type="EMBL" id="GL984365">
    <property type="protein sequence ID" value="EGR27353.1"/>
    <property type="molecule type" value="Genomic_DNA"/>
</dbReference>
<evidence type="ECO:0000256" key="5">
    <source>
        <dbReference type="ARBA" id="ARBA00022777"/>
    </source>
</evidence>
<evidence type="ECO:0000256" key="11">
    <source>
        <dbReference type="SAM" id="MobiDB-lite"/>
    </source>
</evidence>
<dbReference type="InParanoid" id="G0R5A8"/>
<keyword evidence="10" id="KW-0175">Coiled coil</keyword>
<dbReference type="Pfam" id="PF13540">
    <property type="entry name" value="RCC1_2"/>
    <property type="match status" value="3"/>
</dbReference>
<dbReference type="eggNOG" id="KOG0192">
    <property type="taxonomic scope" value="Eukaryota"/>
</dbReference>
<dbReference type="InterPro" id="IPR000719">
    <property type="entry name" value="Prot_kinase_dom"/>
</dbReference>
<feature type="region of interest" description="Disordered" evidence="11">
    <location>
        <begin position="203"/>
        <end position="226"/>
    </location>
</feature>
<feature type="compositionally biased region" description="Polar residues" evidence="11">
    <location>
        <begin position="1"/>
        <end position="16"/>
    </location>
</feature>
<feature type="coiled-coil region" evidence="10">
    <location>
        <begin position="551"/>
        <end position="635"/>
    </location>
</feature>
<dbReference type="RefSeq" id="XP_004024237.1">
    <property type="nucleotide sequence ID" value="XM_004024188.1"/>
</dbReference>
<dbReference type="GeneID" id="14903417"/>
<dbReference type="Proteomes" id="UP000008983">
    <property type="component" value="Unassembled WGS sequence"/>
</dbReference>
<evidence type="ECO:0000256" key="10">
    <source>
        <dbReference type="SAM" id="Coils"/>
    </source>
</evidence>
<dbReference type="OrthoDB" id="1714095at2759"/>
<proteinExistence type="predicted"/>
<evidence type="ECO:0000256" key="1">
    <source>
        <dbReference type="ARBA" id="ARBA00012513"/>
    </source>
</evidence>
<evidence type="ECO:0000313" key="14">
    <source>
        <dbReference type="Proteomes" id="UP000008983"/>
    </source>
</evidence>
<dbReference type="SUPFAM" id="SSF56112">
    <property type="entry name" value="Protein kinase-like (PK-like)"/>
    <property type="match status" value="1"/>
</dbReference>
<dbReference type="InterPro" id="IPR011009">
    <property type="entry name" value="Kinase-like_dom_sf"/>
</dbReference>
<feature type="compositionally biased region" description="Basic and acidic residues" evidence="11">
    <location>
        <begin position="203"/>
        <end position="212"/>
    </location>
</feature>
<keyword evidence="6" id="KW-0067">ATP-binding</keyword>
<dbReference type="GO" id="GO:0106310">
    <property type="term" value="F:protein serine kinase activity"/>
    <property type="evidence" value="ECO:0007669"/>
    <property type="project" value="RHEA"/>
</dbReference>
<feature type="repeat" description="RCC1" evidence="9">
    <location>
        <begin position="474"/>
        <end position="528"/>
    </location>
</feature>
<dbReference type="InterPro" id="IPR000408">
    <property type="entry name" value="Reg_chr_condens"/>
</dbReference>
<feature type="region of interest" description="Disordered" evidence="11">
    <location>
        <begin position="1"/>
        <end position="34"/>
    </location>
</feature>
<evidence type="ECO:0000256" key="8">
    <source>
        <dbReference type="ARBA" id="ARBA00048679"/>
    </source>
</evidence>
<dbReference type="OMA" id="LNTCGQQ"/>
<keyword evidence="3 13" id="KW-0808">Transferase</keyword>
<dbReference type="GO" id="GO:0005524">
    <property type="term" value="F:ATP binding"/>
    <property type="evidence" value="ECO:0007669"/>
    <property type="project" value="UniProtKB-KW"/>
</dbReference>
<dbReference type="PANTHER" id="PTHR44329">
    <property type="entry name" value="SERINE/THREONINE-PROTEIN KINASE TNNI3K-RELATED"/>
    <property type="match status" value="1"/>
</dbReference>
<dbReference type="FunFam" id="3.30.200.20:FF:000060">
    <property type="entry name" value="Serine/threonine-protein kinase isoform 1"/>
    <property type="match status" value="1"/>
</dbReference>
<dbReference type="InterPro" id="IPR001245">
    <property type="entry name" value="Ser-Thr/Tyr_kinase_cat_dom"/>
</dbReference>
<reference evidence="13 14" key="1">
    <citation type="submission" date="2011-07" db="EMBL/GenBank/DDBJ databases">
        <authorList>
            <person name="Coyne R."/>
            <person name="Brami D."/>
            <person name="Johnson J."/>
            <person name="Hostetler J."/>
            <person name="Hannick L."/>
            <person name="Clark T."/>
            <person name="Cassidy-Hanley D."/>
            <person name="Inman J."/>
        </authorList>
    </citation>
    <scope>NUCLEOTIDE SEQUENCE [LARGE SCALE GENOMIC DNA]</scope>
    <source>
        <strain evidence="13 14">G5</strain>
    </source>
</reference>
<accession>G0R5A8</accession>
<evidence type="ECO:0000313" key="13">
    <source>
        <dbReference type="EMBL" id="EGR27353.1"/>
    </source>
</evidence>
<dbReference type="SUPFAM" id="SSF50985">
    <property type="entry name" value="RCC1/BLIP-II"/>
    <property type="match status" value="2"/>
</dbReference>
<protein>
    <recommendedName>
        <fullName evidence="1">non-specific serine/threonine protein kinase</fullName>
        <ecNumber evidence="1">2.7.11.1</ecNumber>
    </recommendedName>
</protein>
<dbReference type="InterPro" id="IPR008271">
    <property type="entry name" value="Ser/Thr_kinase_AS"/>
</dbReference>
<dbReference type="PROSITE" id="PS00108">
    <property type="entry name" value="PROTEIN_KINASE_ST"/>
    <property type="match status" value="1"/>
</dbReference>
<dbReference type="GO" id="GO:0004674">
    <property type="term" value="F:protein serine/threonine kinase activity"/>
    <property type="evidence" value="ECO:0007669"/>
    <property type="project" value="UniProtKB-KW"/>
</dbReference>
<dbReference type="Gene3D" id="3.30.200.20">
    <property type="entry name" value="Phosphorylase Kinase, domain 1"/>
    <property type="match status" value="1"/>
</dbReference>
<keyword evidence="4" id="KW-0547">Nucleotide-binding</keyword>
<evidence type="ECO:0000256" key="7">
    <source>
        <dbReference type="ARBA" id="ARBA00047899"/>
    </source>
</evidence>
<dbReference type="PROSITE" id="PS50011">
    <property type="entry name" value="PROTEIN_KINASE_DOM"/>
    <property type="match status" value="1"/>
</dbReference>
<dbReference type="Gene3D" id="1.10.510.10">
    <property type="entry name" value="Transferase(Phosphotransferase) domain 1"/>
    <property type="match status" value="1"/>
</dbReference>
<dbReference type="SMART" id="SM00220">
    <property type="entry name" value="S_TKc"/>
    <property type="match status" value="1"/>
</dbReference>
<evidence type="ECO:0000256" key="9">
    <source>
        <dbReference type="PROSITE-ProRule" id="PRU00235"/>
    </source>
</evidence>
<evidence type="ECO:0000256" key="6">
    <source>
        <dbReference type="ARBA" id="ARBA00022840"/>
    </source>
</evidence>
<evidence type="ECO:0000259" key="12">
    <source>
        <dbReference type="PROSITE" id="PS50011"/>
    </source>
</evidence>
<dbReference type="PROSITE" id="PS50012">
    <property type="entry name" value="RCC1_3"/>
    <property type="match status" value="4"/>
</dbReference>
<feature type="repeat" description="RCC1" evidence="9">
    <location>
        <begin position="417"/>
        <end position="472"/>
    </location>
</feature>
<dbReference type="PROSITE" id="PS00626">
    <property type="entry name" value="RCC1_2"/>
    <property type="match status" value="2"/>
</dbReference>
<feature type="repeat" description="RCC1" evidence="9">
    <location>
        <begin position="91"/>
        <end position="158"/>
    </location>
</feature>
<keyword evidence="5 13" id="KW-0418">Kinase</keyword>
<sequence>MQPQQQPLSYRINTDQSKSPRRESSSLSRSQSGANNYQQYTETYYLTGWGNSKSGQLSASKLTTNAIQSFGNGIINISGGENHTMIIDQKQELYACGNNLYGQLGIEGANIIMKPTIIPVKNKQKLQKDIYIYIKHLKDIKISMVSCGSDHTFALTNKGEVYCWGLNLKGQLGIGNFESQHQPVLVYSLLPFGQNNQKVKKKQEEKNADLTNHKRLKSSNDLPLNSEENCLKERSNSIENMMEQLNTIKQISNKTLKNSNNYNIFGGSDVLTEIVLGNDEVVTNMSCGTLHTIVLTNKNRMFSTGYGETYALGHGDKQTLCQFKYINTMQKFQPSYGKNSTDLSPKIEKIDKISCGLTHSCCIMGGKAFMWGILGQKESLIFQTPTEVEFQQGNNNSFNIIDAKAGDCFTLFLNNKGEAYTIGENIDGQLCTEIIKNNNFNNYYEYPIKVQNIPIINQIAVGKNHCLVVSADFKNIYGWGANCYGQVTGRLTKNTQIISAVKVQQLSSEIKDIKIICGAYHTMMLCNKGLSGKEFIQKEDEIQNSQSGNINNNNNEELDKIKKQNQVENEKQQKKIEESQKEVEALTKMNINLIKSQEKLQKEFKIKEIDYQKQLKEMQKLIKSQEQTLNGGQNQENVPKFEIKGLEKYSGKNLNFRTFNSNLEIEFSELQIEKQISEGGYGIIYRAKWRETTVAVKKFKIDSITESNIRDFLSECHAMEALRHPNIVMFLGACTKPPNFCIILEFCHRGSLWSLLQNHEIALSWEERRKIAIDAAKGVHYLHSCNPPVLHRDLKSLNLLLDDNLTCKLADFGWTKAMDNYMSNRIGTYQWMAPEVISSNSYTEKADVFSYGIILWEISSREPPYRNKSGQTVSVEVLQNDLRPSIPKKTPEGFCNLMKRCWDRDPQKRPSFKEIIRILETISLK</sequence>
<dbReference type="AlphaFoldDB" id="G0R5A8"/>
<comment type="catalytic activity">
    <reaction evidence="8">
        <text>L-seryl-[protein] + ATP = O-phospho-L-seryl-[protein] + ADP + H(+)</text>
        <dbReference type="Rhea" id="RHEA:17989"/>
        <dbReference type="Rhea" id="RHEA-COMP:9863"/>
        <dbReference type="Rhea" id="RHEA-COMP:11604"/>
        <dbReference type="ChEBI" id="CHEBI:15378"/>
        <dbReference type="ChEBI" id="CHEBI:29999"/>
        <dbReference type="ChEBI" id="CHEBI:30616"/>
        <dbReference type="ChEBI" id="CHEBI:83421"/>
        <dbReference type="ChEBI" id="CHEBI:456216"/>
        <dbReference type="EC" id="2.7.11.1"/>
    </reaction>
</comment>
<evidence type="ECO:0000256" key="3">
    <source>
        <dbReference type="ARBA" id="ARBA00022679"/>
    </source>
</evidence>
<evidence type="ECO:0000256" key="2">
    <source>
        <dbReference type="ARBA" id="ARBA00022527"/>
    </source>
</evidence>
<dbReference type="Pfam" id="PF07714">
    <property type="entry name" value="PK_Tyr_Ser-Thr"/>
    <property type="match status" value="1"/>
</dbReference>
<feature type="domain" description="Protein kinase" evidence="12">
    <location>
        <begin position="670"/>
        <end position="922"/>
    </location>
</feature>
<feature type="repeat" description="RCC1" evidence="9">
    <location>
        <begin position="159"/>
        <end position="186"/>
    </location>
</feature>
<dbReference type="PRINTS" id="PR00109">
    <property type="entry name" value="TYRKINASE"/>
</dbReference>
<organism evidence="13 14">
    <name type="scientific">Ichthyophthirius multifiliis</name>
    <name type="common">White spot disease agent</name>
    <name type="synonym">Ich</name>
    <dbReference type="NCBI Taxonomy" id="5932"/>
    <lineage>
        <taxon>Eukaryota</taxon>
        <taxon>Sar</taxon>
        <taxon>Alveolata</taxon>
        <taxon>Ciliophora</taxon>
        <taxon>Intramacronucleata</taxon>
        <taxon>Oligohymenophorea</taxon>
        <taxon>Hymenostomatida</taxon>
        <taxon>Ophryoglenina</taxon>
        <taxon>Ichthyophthirius</taxon>
    </lineage>
</organism>